<feature type="domain" description="Carboxylesterase type B" evidence="4">
    <location>
        <begin position="28"/>
        <end position="513"/>
    </location>
</feature>
<feature type="chain" id="PRO_5008445736" description="Carboxylic ester hydrolase" evidence="3">
    <location>
        <begin position="20"/>
        <end position="522"/>
    </location>
</feature>
<evidence type="ECO:0000256" key="1">
    <source>
        <dbReference type="ARBA" id="ARBA00005964"/>
    </source>
</evidence>
<protein>
    <recommendedName>
        <fullName evidence="3">Carboxylic ester hydrolase</fullName>
        <ecNumber evidence="3">3.1.1.-</ecNumber>
    </recommendedName>
</protein>
<organism evidence="5 6">
    <name type="scientific">Niabella ginsenosidivorans</name>
    <dbReference type="NCBI Taxonomy" id="1176587"/>
    <lineage>
        <taxon>Bacteria</taxon>
        <taxon>Pseudomonadati</taxon>
        <taxon>Bacteroidota</taxon>
        <taxon>Chitinophagia</taxon>
        <taxon>Chitinophagales</taxon>
        <taxon>Chitinophagaceae</taxon>
        <taxon>Niabella</taxon>
    </lineage>
</organism>
<dbReference type="InterPro" id="IPR019826">
    <property type="entry name" value="Carboxylesterase_B_AS"/>
</dbReference>
<proteinExistence type="inferred from homology"/>
<dbReference type="OrthoDB" id="9775851at2"/>
<dbReference type="InterPro" id="IPR029058">
    <property type="entry name" value="AB_hydrolase_fold"/>
</dbReference>
<dbReference type="PROSITE" id="PS00122">
    <property type="entry name" value="CARBOXYLESTERASE_B_1"/>
    <property type="match status" value="1"/>
</dbReference>
<dbReference type="Pfam" id="PF00135">
    <property type="entry name" value="COesterase"/>
    <property type="match status" value="1"/>
</dbReference>
<dbReference type="KEGG" id="nia:A8C56_03290"/>
<dbReference type="InterPro" id="IPR050309">
    <property type="entry name" value="Type-B_Carboxylest/Lipase"/>
</dbReference>
<reference evidence="5 6" key="1">
    <citation type="submission" date="2016-05" db="EMBL/GenBank/DDBJ databases">
        <title>Niabella ginsenosidivorans BS26 whole genome sequencing.</title>
        <authorList>
            <person name="Im W.T."/>
            <person name="Siddiqi M.Z."/>
        </authorList>
    </citation>
    <scope>NUCLEOTIDE SEQUENCE [LARGE SCALE GENOMIC DNA]</scope>
    <source>
        <strain evidence="5 6">BS26</strain>
    </source>
</reference>
<dbReference type="InterPro" id="IPR019819">
    <property type="entry name" value="Carboxylesterase_B_CS"/>
</dbReference>
<evidence type="ECO:0000259" key="4">
    <source>
        <dbReference type="Pfam" id="PF00135"/>
    </source>
</evidence>
<evidence type="ECO:0000256" key="2">
    <source>
        <dbReference type="ARBA" id="ARBA00022801"/>
    </source>
</evidence>
<dbReference type="RefSeq" id="WP_067752023.1">
    <property type="nucleotide sequence ID" value="NZ_CP015772.1"/>
</dbReference>
<dbReference type="Proteomes" id="UP000077667">
    <property type="component" value="Chromosome"/>
</dbReference>
<gene>
    <name evidence="5" type="ORF">A8C56_03290</name>
</gene>
<dbReference type="PROSITE" id="PS00941">
    <property type="entry name" value="CARBOXYLESTERASE_B_2"/>
    <property type="match status" value="1"/>
</dbReference>
<dbReference type="GO" id="GO:0016787">
    <property type="term" value="F:hydrolase activity"/>
    <property type="evidence" value="ECO:0007669"/>
    <property type="project" value="UniProtKB-KW"/>
</dbReference>
<keyword evidence="6" id="KW-1185">Reference proteome</keyword>
<keyword evidence="2 3" id="KW-0378">Hydrolase</keyword>
<keyword evidence="3" id="KW-0732">Signal</keyword>
<name>A0A1A9HXN2_9BACT</name>
<dbReference type="EMBL" id="CP015772">
    <property type="protein sequence ID" value="ANH80137.1"/>
    <property type="molecule type" value="Genomic_DNA"/>
</dbReference>
<dbReference type="Gene3D" id="3.40.50.1820">
    <property type="entry name" value="alpha/beta hydrolase"/>
    <property type="match status" value="1"/>
</dbReference>
<dbReference type="STRING" id="1176587.A8C56_03290"/>
<dbReference type="PANTHER" id="PTHR11559">
    <property type="entry name" value="CARBOXYLESTERASE"/>
    <property type="match status" value="1"/>
</dbReference>
<dbReference type="SUPFAM" id="SSF53474">
    <property type="entry name" value="alpha/beta-Hydrolases"/>
    <property type="match status" value="1"/>
</dbReference>
<feature type="signal peptide" evidence="3">
    <location>
        <begin position="1"/>
        <end position="19"/>
    </location>
</feature>
<accession>A0A1A9HXN2</accession>
<dbReference type="EC" id="3.1.1.-" evidence="3"/>
<evidence type="ECO:0000313" key="6">
    <source>
        <dbReference type="Proteomes" id="UP000077667"/>
    </source>
</evidence>
<dbReference type="InterPro" id="IPR002018">
    <property type="entry name" value="CarbesteraseB"/>
</dbReference>
<evidence type="ECO:0000313" key="5">
    <source>
        <dbReference type="EMBL" id="ANH80137.1"/>
    </source>
</evidence>
<dbReference type="AlphaFoldDB" id="A0A1A9HXN2"/>
<evidence type="ECO:0000256" key="3">
    <source>
        <dbReference type="RuleBase" id="RU361235"/>
    </source>
</evidence>
<sequence>MFKNISVLLSFLILTAALSAQQPPVLTTVKNGTLEGYRDAKTGLNIFLGVPFAQPPTGDLRWKAPQPLHNWTGTRSAKKFGPRPVQTNVFGDMIYRSDSMSEDCLYLNIWAPYNKGSRLPVLVYFYGGGFVAGESSEPRYDGAAMAQKGIIAITVNYRLNIFGFFAHPELSREADYKASGNYGLLDQQAALQWVHDNIAAFGGDPDRVTIAGESAGAISVSAQMASPLSKGLFAGAIGESGAAIYPTLPPVPLDSAEAIGKTFADQAGYPTLKELRSLSTAALFQLYNDAHRFGFPVVLDGYFLPNTLPQVFEARRQAMVPLLVGWNSAETGEGAFLKGLPPTKENFTNAVKENFPADFEKVLSVFPHNNADEIRQSAANIASDRFIVYSTWKWFDLHRKNSNQKVYRYLFSKINPNNLPADKQPIGASHASDIPYCMGNLYLLPQIKWTVEDYKTSETFLNYFANFIKSSDPNGKGLPEWPAVKANEEQPPVMNINTNSKKTVPSDQRFQFWEAYFTQQAR</sequence>
<comment type="similarity">
    <text evidence="1 3">Belongs to the type-B carboxylesterase/lipase family.</text>
</comment>